<comment type="caution">
    <text evidence="3">The sequence shown here is derived from an EMBL/GenBank/DDBJ whole genome shotgun (WGS) entry which is preliminary data.</text>
</comment>
<dbReference type="EMBL" id="LAZR01025873">
    <property type="protein sequence ID" value="KKL70516.1"/>
    <property type="molecule type" value="Genomic_DNA"/>
</dbReference>
<dbReference type="InterPro" id="IPR005532">
    <property type="entry name" value="SUMF_dom"/>
</dbReference>
<evidence type="ECO:0000259" key="2">
    <source>
        <dbReference type="Pfam" id="PF07589"/>
    </source>
</evidence>
<evidence type="ECO:0000313" key="3">
    <source>
        <dbReference type="EMBL" id="KKL70516.1"/>
    </source>
</evidence>
<name>A0A0F9EW87_9ZZZZ</name>
<organism evidence="3">
    <name type="scientific">marine sediment metagenome</name>
    <dbReference type="NCBI Taxonomy" id="412755"/>
    <lineage>
        <taxon>unclassified sequences</taxon>
        <taxon>metagenomes</taxon>
        <taxon>ecological metagenomes</taxon>
    </lineage>
</organism>
<feature type="domain" description="Sulfatase-modifying factor enzyme-like" evidence="1">
    <location>
        <begin position="51"/>
        <end position="308"/>
    </location>
</feature>
<sequence>MRVRLIGLMAGLAAMLLATGAGVADVTIATVPVGNVGNLADSTGYGAVNYEFNIGTYEVTNAQYAEFLNAVATVGDPHSLYYPYMGGGYPLDTGGISRTGSGTGGDPWVYSTRANRGNHPVTWVSFWNACRFANWLHNGQGSGDTETGVYSLNGVTYPTNSTVTRNPGWKWAVTSEDEWYKAAYHMNDPGAPGGNYYVYPTGSDTPPTAEAPPGTDMTNGSANYRGPSGFVDPTYYTTEVGAYDAKPSDSPYGTFDQAGNVWEWNETIVDVSYRSLRGGSYYSSVPSLLVERADYDPSAGTRSTGFRVSQVPEPASMAVLAFGSIAILLRRRGLRR</sequence>
<protein>
    <recommendedName>
        <fullName evidence="4">Sulfatase-modifying factor enzyme domain-containing protein</fullName>
    </recommendedName>
</protein>
<dbReference type="Gene3D" id="3.90.1580.10">
    <property type="entry name" value="paralog of FGE (formylglycine-generating enzyme)"/>
    <property type="match status" value="1"/>
</dbReference>
<dbReference type="SUPFAM" id="SSF56436">
    <property type="entry name" value="C-type lectin-like"/>
    <property type="match status" value="1"/>
</dbReference>
<dbReference type="InterPro" id="IPR013424">
    <property type="entry name" value="Ice-binding_C"/>
</dbReference>
<feature type="domain" description="Ice-binding protein C-terminal" evidence="2">
    <location>
        <begin position="310"/>
        <end position="332"/>
    </location>
</feature>
<dbReference type="Pfam" id="PF03781">
    <property type="entry name" value="FGE-sulfatase"/>
    <property type="match status" value="1"/>
</dbReference>
<evidence type="ECO:0000259" key="1">
    <source>
        <dbReference type="Pfam" id="PF03781"/>
    </source>
</evidence>
<dbReference type="InterPro" id="IPR042095">
    <property type="entry name" value="SUMF_sf"/>
</dbReference>
<dbReference type="GO" id="GO:0120147">
    <property type="term" value="F:formylglycine-generating oxidase activity"/>
    <property type="evidence" value="ECO:0007669"/>
    <property type="project" value="TreeGrafter"/>
</dbReference>
<dbReference type="Pfam" id="PF07589">
    <property type="entry name" value="PEP-CTERM"/>
    <property type="match status" value="1"/>
</dbReference>
<dbReference type="PANTHER" id="PTHR23150">
    <property type="entry name" value="SULFATASE MODIFYING FACTOR 1, 2"/>
    <property type="match status" value="1"/>
</dbReference>
<accession>A0A0F9EW87</accession>
<proteinExistence type="predicted"/>
<evidence type="ECO:0008006" key="4">
    <source>
        <dbReference type="Google" id="ProtNLM"/>
    </source>
</evidence>
<dbReference type="InterPro" id="IPR016187">
    <property type="entry name" value="CTDL_fold"/>
</dbReference>
<dbReference type="AlphaFoldDB" id="A0A0F9EW87"/>
<dbReference type="InterPro" id="IPR051043">
    <property type="entry name" value="Sulfatase_Mod_Factor_Kinase"/>
</dbReference>
<gene>
    <name evidence="3" type="ORF">LCGC14_2104140</name>
</gene>
<dbReference type="NCBIfam" id="TIGR02595">
    <property type="entry name" value="PEP_CTERM"/>
    <property type="match status" value="1"/>
</dbReference>
<reference evidence="3" key="1">
    <citation type="journal article" date="2015" name="Nature">
        <title>Complex archaea that bridge the gap between prokaryotes and eukaryotes.</title>
        <authorList>
            <person name="Spang A."/>
            <person name="Saw J.H."/>
            <person name="Jorgensen S.L."/>
            <person name="Zaremba-Niedzwiedzka K."/>
            <person name="Martijn J."/>
            <person name="Lind A.E."/>
            <person name="van Eijk R."/>
            <person name="Schleper C."/>
            <person name="Guy L."/>
            <person name="Ettema T.J."/>
        </authorList>
    </citation>
    <scope>NUCLEOTIDE SEQUENCE</scope>
</reference>
<dbReference type="PANTHER" id="PTHR23150:SF19">
    <property type="entry name" value="FORMYLGLYCINE-GENERATING ENZYME"/>
    <property type="match status" value="1"/>
</dbReference>